<organism evidence="2 3">
    <name type="scientific">Romanomermis culicivorax</name>
    <name type="common">Nematode worm</name>
    <dbReference type="NCBI Taxonomy" id="13658"/>
    <lineage>
        <taxon>Eukaryota</taxon>
        <taxon>Metazoa</taxon>
        <taxon>Ecdysozoa</taxon>
        <taxon>Nematoda</taxon>
        <taxon>Enoplea</taxon>
        <taxon>Dorylaimia</taxon>
        <taxon>Mermithida</taxon>
        <taxon>Mermithoidea</taxon>
        <taxon>Mermithidae</taxon>
        <taxon>Romanomermis</taxon>
    </lineage>
</organism>
<evidence type="ECO:0000313" key="2">
    <source>
        <dbReference type="Proteomes" id="UP000887565"/>
    </source>
</evidence>
<feature type="region of interest" description="Disordered" evidence="1">
    <location>
        <begin position="1"/>
        <end position="31"/>
    </location>
</feature>
<feature type="compositionally biased region" description="Polar residues" evidence="1">
    <location>
        <begin position="1"/>
        <end position="12"/>
    </location>
</feature>
<reference evidence="3" key="1">
    <citation type="submission" date="2022-11" db="UniProtKB">
        <authorList>
            <consortium name="WormBaseParasite"/>
        </authorList>
    </citation>
    <scope>IDENTIFICATION</scope>
</reference>
<protein>
    <submittedName>
        <fullName evidence="3">CCHC-type domain-containing protein</fullName>
    </submittedName>
</protein>
<dbReference type="AlphaFoldDB" id="A0A915JUK5"/>
<proteinExistence type="predicted"/>
<dbReference type="WBParaSite" id="nRc.2.0.1.t29941-RA">
    <property type="protein sequence ID" value="nRc.2.0.1.t29941-RA"/>
    <property type="gene ID" value="nRc.2.0.1.g29941"/>
</dbReference>
<sequence length="43" mass="4932">MNMHSTVQFYYRNNNNNNQTTNNGGQRPNCKICGRSNHGTNQC</sequence>
<dbReference type="Proteomes" id="UP000887565">
    <property type="component" value="Unplaced"/>
</dbReference>
<evidence type="ECO:0000313" key="3">
    <source>
        <dbReference type="WBParaSite" id="nRc.2.0.1.t29941-RA"/>
    </source>
</evidence>
<accession>A0A915JUK5</accession>
<keyword evidence="2" id="KW-1185">Reference proteome</keyword>
<name>A0A915JUK5_ROMCU</name>
<evidence type="ECO:0000256" key="1">
    <source>
        <dbReference type="SAM" id="MobiDB-lite"/>
    </source>
</evidence>
<feature type="compositionally biased region" description="Low complexity" evidence="1">
    <location>
        <begin position="13"/>
        <end position="26"/>
    </location>
</feature>